<dbReference type="CDD" id="cd04301">
    <property type="entry name" value="NAT_SF"/>
    <property type="match status" value="1"/>
</dbReference>
<feature type="domain" description="N-acetyltransferase" evidence="3">
    <location>
        <begin position="13"/>
        <end position="181"/>
    </location>
</feature>
<dbReference type="Proteomes" id="UP000643610">
    <property type="component" value="Unassembled WGS sequence"/>
</dbReference>
<dbReference type="InterPro" id="IPR000182">
    <property type="entry name" value="GNAT_dom"/>
</dbReference>
<gene>
    <name evidence="4" type="ORF">H8K33_12500</name>
</gene>
<name>A0ABR6XS99_9BURK</name>
<protein>
    <submittedName>
        <fullName evidence="4">GNAT family N-acetyltransferase</fullName>
    </submittedName>
</protein>
<dbReference type="EMBL" id="JACOFU010000005">
    <property type="protein sequence ID" value="MBC3832336.1"/>
    <property type="molecule type" value="Genomic_DNA"/>
</dbReference>
<comment type="caution">
    <text evidence="4">The sequence shown here is derived from an EMBL/GenBank/DDBJ whole genome shotgun (WGS) entry which is preliminary data.</text>
</comment>
<dbReference type="InterPro" id="IPR016181">
    <property type="entry name" value="Acyl_CoA_acyltransferase"/>
</dbReference>
<evidence type="ECO:0000259" key="3">
    <source>
        <dbReference type="PROSITE" id="PS51186"/>
    </source>
</evidence>
<dbReference type="InterPro" id="IPR050832">
    <property type="entry name" value="Bact_Acetyltransf"/>
</dbReference>
<keyword evidence="2" id="KW-0012">Acyltransferase</keyword>
<dbReference type="PROSITE" id="PS51186">
    <property type="entry name" value="GNAT"/>
    <property type="match status" value="1"/>
</dbReference>
<accession>A0ABR6XS99</accession>
<dbReference type="Pfam" id="PF00583">
    <property type="entry name" value="Acetyltransf_1"/>
    <property type="match status" value="1"/>
</dbReference>
<organism evidence="4 5">
    <name type="scientific">Undibacterium amnicola</name>
    <dbReference type="NCBI Taxonomy" id="1834038"/>
    <lineage>
        <taxon>Bacteria</taxon>
        <taxon>Pseudomonadati</taxon>
        <taxon>Pseudomonadota</taxon>
        <taxon>Betaproteobacteria</taxon>
        <taxon>Burkholderiales</taxon>
        <taxon>Oxalobacteraceae</taxon>
        <taxon>Undibacterium</taxon>
    </lineage>
</organism>
<dbReference type="PANTHER" id="PTHR43877">
    <property type="entry name" value="AMINOALKYLPHOSPHONATE N-ACETYLTRANSFERASE-RELATED-RELATED"/>
    <property type="match status" value="1"/>
</dbReference>
<dbReference type="PANTHER" id="PTHR43877:SF1">
    <property type="entry name" value="ACETYLTRANSFERASE"/>
    <property type="match status" value="1"/>
</dbReference>
<dbReference type="Gene3D" id="3.40.630.30">
    <property type="match status" value="1"/>
</dbReference>
<evidence type="ECO:0000313" key="5">
    <source>
        <dbReference type="Proteomes" id="UP000643610"/>
    </source>
</evidence>
<evidence type="ECO:0000256" key="1">
    <source>
        <dbReference type="ARBA" id="ARBA00022679"/>
    </source>
</evidence>
<proteinExistence type="predicted"/>
<dbReference type="RefSeq" id="WP_186891389.1">
    <property type="nucleotide sequence ID" value="NZ_JACOFU010000005.1"/>
</dbReference>
<keyword evidence="1" id="KW-0808">Transferase</keyword>
<sequence>MHAYPQVLSTASLQFRRANNDDAAALATLARQTFVDTYAEQNDAEQIRAHCEKNFGIAQQSKEIADPNYVVILAYHSQELVGFAQVVNNPAPSSIEADNAVALYRYYVKKEWHGKGVAQPLLAEAEKAAKSFGADQLWLGMWEHNARALAYYQKVGFQHVGWMDYQFGDIVERDYVLLKRL</sequence>
<evidence type="ECO:0000313" key="4">
    <source>
        <dbReference type="EMBL" id="MBC3832336.1"/>
    </source>
</evidence>
<dbReference type="SUPFAM" id="SSF55729">
    <property type="entry name" value="Acyl-CoA N-acyltransferases (Nat)"/>
    <property type="match status" value="1"/>
</dbReference>
<reference evidence="4 5" key="1">
    <citation type="submission" date="2020-08" db="EMBL/GenBank/DDBJ databases">
        <title>Novel species isolated from subtropical streams in China.</title>
        <authorList>
            <person name="Lu H."/>
        </authorList>
    </citation>
    <scope>NUCLEOTIDE SEQUENCE [LARGE SCALE GENOMIC DNA]</scope>
    <source>
        <strain evidence="4 5">KCTC 52442</strain>
    </source>
</reference>
<evidence type="ECO:0000256" key="2">
    <source>
        <dbReference type="ARBA" id="ARBA00023315"/>
    </source>
</evidence>
<keyword evidence="5" id="KW-1185">Reference proteome</keyword>